<name>A0A2P2NE43_RHIMU</name>
<protein>
    <submittedName>
        <fullName evidence="1">Uncharacterized protein</fullName>
    </submittedName>
</protein>
<proteinExistence type="predicted"/>
<organism evidence="1">
    <name type="scientific">Rhizophora mucronata</name>
    <name type="common">Asiatic mangrove</name>
    <dbReference type="NCBI Taxonomy" id="61149"/>
    <lineage>
        <taxon>Eukaryota</taxon>
        <taxon>Viridiplantae</taxon>
        <taxon>Streptophyta</taxon>
        <taxon>Embryophyta</taxon>
        <taxon>Tracheophyta</taxon>
        <taxon>Spermatophyta</taxon>
        <taxon>Magnoliopsida</taxon>
        <taxon>eudicotyledons</taxon>
        <taxon>Gunneridae</taxon>
        <taxon>Pentapetalae</taxon>
        <taxon>rosids</taxon>
        <taxon>fabids</taxon>
        <taxon>Malpighiales</taxon>
        <taxon>Rhizophoraceae</taxon>
        <taxon>Rhizophora</taxon>
    </lineage>
</organism>
<sequence>MYGARVQKCKYREIIAMVTLEKHKNFLEAHML</sequence>
<dbReference type="EMBL" id="GGEC01060251">
    <property type="protein sequence ID" value="MBX40735.1"/>
    <property type="molecule type" value="Transcribed_RNA"/>
</dbReference>
<reference evidence="1" key="1">
    <citation type="submission" date="2018-02" db="EMBL/GenBank/DDBJ databases">
        <title>Rhizophora mucronata_Transcriptome.</title>
        <authorList>
            <person name="Meera S.P."/>
            <person name="Sreeshan A."/>
            <person name="Augustine A."/>
        </authorList>
    </citation>
    <scope>NUCLEOTIDE SEQUENCE</scope>
    <source>
        <tissue evidence="1">Leaf</tissue>
    </source>
</reference>
<dbReference type="AlphaFoldDB" id="A0A2P2NE43"/>
<evidence type="ECO:0000313" key="1">
    <source>
        <dbReference type="EMBL" id="MBX40735.1"/>
    </source>
</evidence>
<accession>A0A2P2NE43</accession>